<gene>
    <name evidence="1" type="ORF">LTRI10_LOCUS24061</name>
</gene>
<dbReference type="AlphaFoldDB" id="A0AAV2EA23"/>
<dbReference type="PANTHER" id="PTHR10775:SF185">
    <property type="entry name" value="OS08G0208400 PROTEIN"/>
    <property type="match status" value="1"/>
</dbReference>
<organism evidence="1 2">
    <name type="scientific">Linum trigynum</name>
    <dbReference type="NCBI Taxonomy" id="586398"/>
    <lineage>
        <taxon>Eukaryota</taxon>
        <taxon>Viridiplantae</taxon>
        <taxon>Streptophyta</taxon>
        <taxon>Embryophyta</taxon>
        <taxon>Tracheophyta</taxon>
        <taxon>Spermatophyta</taxon>
        <taxon>Magnoliopsida</taxon>
        <taxon>eudicotyledons</taxon>
        <taxon>Gunneridae</taxon>
        <taxon>Pentapetalae</taxon>
        <taxon>rosids</taxon>
        <taxon>fabids</taxon>
        <taxon>Malpighiales</taxon>
        <taxon>Linaceae</taxon>
        <taxon>Linum</taxon>
    </lineage>
</organism>
<proteinExistence type="predicted"/>
<reference evidence="1 2" key="1">
    <citation type="submission" date="2024-04" db="EMBL/GenBank/DDBJ databases">
        <authorList>
            <person name="Fracassetti M."/>
        </authorList>
    </citation>
    <scope>NUCLEOTIDE SEQUENCE [LARGE SCALE GENOMIC DNA]</scope>
</reference>
<evidence type="ECO:0000313" key="1">
    <source>
        <dbReference type="EMBL" id="CAL1382751.1"/>
    </source>
</evidence>
<dbReference type="Proteomes" id="UP001497516">
    <property type="component" value="Chromosome 4"/>
</dbReference>
<name>A0AAV2EA23_9ROSI</name>
<keyword evidence="2" id="KW-1185">Reference proteome</keyword>
<accession>A0AAV2EA23</accession>
<protein>
    <submittedName>
        <fullName evidence="1">Uncharacterized protein</fullName>
    </submittedName>
</protein>
<sequence>MFGSEVLLELQGKQVKFGKLSNSDPLPHGWKKCSIFFNLPYWKDNLLRYNLDVMHIEKNVCDNILWTILNVSGKSKDSVKSRLDMALMKIRHGLHPKRHVSGKLKIPIAAFSLNTKEKKTFGKVLKSVKVPDGYAANISRCVNLKNKSILGLKSHDSHILMQQLLPLAIRRLLLEQLASR</sequence>
<dbReference type="EMBL" id="OZ034817">
    <property type="protein sequence ID" value="CAL1382751.1"/>
    <property type="molecule type" value="Genomic_DNA"/>
</dbReference>
<dbReference type="PANTHER" id="PTHR10775">
    <property type="entry name" value="OS08G0208400 PROTEIN"/>
    <property type="match status" value="1"/>
</dbReference>
<evidence type="ECO:0000313" key="2">
    <source>
        <dbReference type="Proteomes" id="UP001497516"/>
    </source>
</evidence>